<evidence type="ECO:0000313" key="1">
    <source>
        <dbReference type="EMBL" id="UQZ87405.1"/>
    </source>
</evidence>
<accession>A0ABY4RYB3</accession>
<evidence type="ECO:0000313" key="2">
    <source>
        <dbReference type="Proteomes" id="UP001057134"/>
    </source>
</evidence>
<proteinExistence type="predicted"/>
<sequence>MPIMVYLKEMFQRKAARRSLSTWRWARCSAIIMCVLFIVSGCGKNIPAIDPALLQNKQSVLLITEPNLPDTTKSLISKTLSSWKDKEFIANEWLPDVTSLSEEQVNKIHSVAYDYIIVAGNGLNQQVLPYIGTTPDKKWILLDNAIDRTETPVSATNLEWKRSGAEFMRSQWGEWVKQQQAMGKAIEWITASANPIPSEWAPSEEAEYISLSDAEGWYPQFQNQVKQHAPDWIAVYSPLEANVLQRMKNLQVPVMNMAATSVALKWDTVLNGILDQMKNKRWTPGIQNYTDQEITINKPQ</sequence>
<evidence type="ECO:0008006" key="3">
    <source>
        <dbReference type="Google" id="ProtNLM"/>
    </source>
</evidence>
<protein>
    <recommendedName>
        <fullName evidence="3">ABC transporter substrate-binding protein</fullName>
    </recommendedName>
</protein>
<organism evidence="1 2">
    <name type="scientific">Paenibacillus konkukensis</name>
    <dbReference type="NCBI Taxonomy" id="2020716"/>
    <lineage>
        <taxon>Bacteria</taxon>
        <taxon>Bacillati</taxon>
        <taxon>Bacillota</taxon>
        <taxon>Bacilli</taxon>
        <taxon>Bacillales</taxon>
        <taxon>Paenibacillaceae</taxon>
        <taxon>Paenibacillus</taxon>
    </lineage>
</organism>
<dbReference type="Proteomes" id="UP001057134">
    <property type="component" value="Chromosome"/>
</dbReference>
<reference evidence="1" key="1">
    <citation type="submission" date="2018-02" db="EMBL/GenBank/DDBJ databases">
        <authorList>
            <person name="Kim S.-K."/>
            <person name="Jung H.-I."/>
            <person name="Lee S.-W."/>
        </authorList>
    </citation>
    <scope>NUCLEOTIDE SEQUENCE</scope>
    <source>
        <strain evidence="1">SK3146</strain>
    </source>
</reference>
<reference evidence="1" key="2">
    <citation type="journal article" date="2021" name="J Anim Sci Technol">
        <title>Complete genome sequence of Paenibacillus konkukensis sp. nov. SK3146 as a potential probiotic strain.</title>
        <authorList>
            <person name="Jung H.I."/>
            <person name="Park S."/>
            <person name="Niu K.M."/>
            <person name="Lee S.W."/>
            <person name="Kothari D."/>
            <person name="Yi K.J."/>
            <person name="Kim S.K."/>
        </authorList>
    </citation>
    <scope>NUCLEOTIDE SEQUENCE</scope>
    <source>
        <strain evidence="1">SK3146</strain>
    </source>
</reference>
<keyword evidence="2" id="KW-1185">Reference proteome</keyword>
<dbReference type="EMBL" id="CP027059">
    <property type="protein sequence ID" value="UQZ87405.1"/>
    <property type="molecule type" value="Genomic_DNA"/>
</dbReference>
<gene>
    <name evidence="1" type="ORF">SK3146_06702</name>
</gene>
<name>A0ABY4RYB3_9BACL</name>